<dbReference type="EMBL" id="JBHTLD010000072">
    <property type="protein sequence ID" value="MFD1186484.1"/>
    <property type="molecule type" value="Genomic_DNA"/>
</dbReference>
<evidence type="ECO:0000313" key="11">
    <source>
        <dbReference type="Proteomes" id="UP001597094"/>
    </source>
</evidence>
<comment type="similarity">
    <text evidence="6">Belongs to the YccS/YhfK family.</text>
</comment>
<evidence type="ECO:0000256" key="2">
    <source>
        <dbReference type="ARBA" id="ARBA00022475"/>
    </source>
</evidence>
<feature type="transmembrane region" description="Helical" evidence="7">
    <location>
        <begin position="137"/>
        <end position="161"/>
    </location>
</feature>
<keyword evidence="3 7" id="KW-0812">Transmembrane</keyword>
<dbReference type="InterPro" id="IPR049453">
    <property type="entry name" value="Memb_transporter_dom"/>
</dbReference>
<evidence type="ECO:0000256" key="4">
    <source>
        <dbReference type="ARBA" id="ARBA00022989"/>
    </source>
</evidence>
<gene>
    <name evidence="10" type="ORF">ACFQ2O_09725</name>
</gene>
<keyword evidence="11" id="KW-1185">Reference proteome</keyword>
<comment type="caution">
    <text evidence="10">The sequence shown here is derived from an EMBL/GenBank/DDBJ whole genome shotgun (WGS) entry which is preliminary data.</text>
</comment>
<comment type="subcellular location">
    <subcellularLocation>
        <location evidence="1">Cell membrane</location>
        <topology evidence="1">Multi-pass membrane protein</topology>
    </subcellularLocation>
</comment>
<evidence type="ECO:0000259" key="9">
    <source>
        <dbReference type="Pfam" id="PF13515"/>
    </source>
</evidence>
<evidence type="ECO:0000256" key="1">
    <source>
        <dbReference type="ARBA" id="ARBA00004651"/>
    </source>
</evidence>
<feature type="transmembrane region" description="Helical" evidence="7">
    <location>
        <begin position="447"/>
        <end position="473"/>
    </location>
</feature>
<feature type="transmembrane region" description="Helical" evidence="7">
    <location>
        <begin position="67"/>
        <end position="85"/>
    </location>
</feature>
<keyword evidence="5 7" id="KW-0472">Membrane</keyword>
<evidence type="ECO:0000256" key="7">
    <source>
        <dbReference type="SAM" id="Phobius"/>
    </source>
</evidence>
<dbReference type="Pfam" id="PF13515">
    <property type="entry name" value="FUSC_2"/>
    <property type="match status" value="1"/>
</dbReference>
<feature type="transmembrane region" description="Helical" evidence="7">
    <location>
        <begin position="114"/>
        <end position="131"/>
    </location>
</feature>
<dbReference type="Proteomes" id="UP001597094">
    <property type="component" value="Unassembled WGS sequence"/>
</dbReference>
<feature type="domain" description="Integral membrane bound transporter" evidence="9">
    <location>
        <begin position="402"/>
        <end position="528"/>
    </location>
</feature>
<organism evidence="10 11">
    <name type="scientific">Pontibacter rugosus</name>
    <dbReference type="NCBI Taxonomy" id="1745966"/>
    <lineage>
        <taxon>Bacteria</taxon>
        <taxon>Pseudomonadati</taxon>
        <taxon>Bacteroidota</taxon>
        <taxon>Cytophagia</taxon>
        <taxon>Cytophagales</taxon>
        <taxon>Hymenobacteraceae</taxon>
        <taxon>Pontibacter</taxon>
    </lineage>
</organism>
<evidence type="ECO:0000256" key="5">
    <source>
        <dbReference type="ARBA" id="ARBA00023136"/>
    </source>
</evidence>
<accession>A0ABW3SNM3</accession>
<dbReference type="RefSeq" id="WP_377526466.1">
    <property type="nucleotide sequence ID" value="NZ_JBHTLD010000072.1"/>
</dbReference>
<feature type="transmembrane region" description="Helical" evidence="7">
    <location>
        <begin position="516"/>
        <end position="534"/>
    </location>
</feature>
<feature type="transmembrane region" description="Helical" evidence="7">
    <location>
        <begin position="417"/>
        <end position="435"/>
    </location>
</feature>
<feature type="transmembrane region" description="Helical" evidence="7">
    <location>
        <begin position="485"/>
        <end position="504"/>
    </location>
</feature>
<dbReference type="PANTHER" id="PTHR30509:SF9">
    <property type="entry name" value="MULTIDRUG RESISTANCE PROTEIN MDTO"/>
    <property type="match status" value="1"/>
</dbReference>
<dbReference type="InterPro" id="IPR032692">
    <property type="entry name" value="YccS_N"/>
</dbReference>
<reference evidence="11" key="1">
    <citation type="journal article" date="2019" name="Int. J. Syst. Evol. Microbiol.">
        <title>The Global Catalogue of Microorganisms (GCM) 10K type strain sequencing project: providing services to taxonomists for standard genome sequencing and annotation.</title>
        <authorList>
            <consortium name="The Broad Institute Genomics Platform"/>
            <consortium name="The Broad Institute Genome Sequencing Center for Infectious Disease"/>
            <person name="Wu L."/>
            <person name="Ma J."/>
        </authorList>
    </citation>
    <scope>NUCLEOTIDE SEQUENCE [LARGE SCALE GENOMIC DNA]</scope>
    <source>
        <strain evidence="11">JCM 31319</strain>
    </source>
</reference>
<dbReference type="PANTHER" id="PTHR30509">
    <property type="entry name" value="P-HYDROXYBENZOIC ACID EFFLUX PUMP SUBUNIT-RELATED"/>
    <property type="match status" value="1"/>
</dbReference>
<feature type="domain" description="Integral membrane protein YccS N-terminal" evidence="8">
    <location>
        <begin position="72"/>
        <end position="346"/>
    </location>
</feature>
<evidence type="ECO:0000256" key="6">
    <source>
        <dbReference type="ARBA" id="ARBA00043993"/>
    </source>
</evidence>
<feature type="transmembrane region" description="Helical" evidence="7">
    <location>
        <begin position="20"/>
        <end position="38"/>
    </location>
</feature>
<proteinExistence type="inferred from homology"/>
<protein>
    <submittedName>
        <fullName evidence="10">FUSC family membrane protein</fullName>
    </submittedName>
</protein>
<dbReference type="Pfam" id="PF12805">
    <property type="entry name" value="FUSC-like"/>
    <property type="match status" value="1"/>
</dbReference>
<evidence type="ECO:0000313" key="10">
    <source>
        <dbReference type="EMBL" id="MFD1186484.1"/>
    </source>
</evidence>
<evidence type="ECO:0000259" key="8">
    <source>
        <dbReference type="Pfam" id="PF12805"/>
    </source>
</evidence>
<sequence>MSEKAWTLRRFFLSEYFADGVRITVGVILPVLVFSLLGQLKLGIPVSMGALLASLSDAPGPVKHKRASILLCIATVLVVALLTGLAVQNKVLMGVEVLLFSFLFSMLAVYGNRAILIGTAGLLIMILVMGLNPENIFVFSGLVAGGGFWYLLLSSLFSGILPYRPAQHALGECIRETATFLKLRAGFYNPEIDLQENYRKVLIQQTVVSEKQDLVRDLLLRSRQLVKETTGYSKALLLTFVDVVDMYEQISAIHFDYEAIRKFIGNSSLPDKIGHFIQGMGNELNEIGWAIQSNARFKARHDLNHELQQLKLQVAQLRKSTDTDNSVVLERVLINFEHLLERFSHIQSYFENPQRNDVALGQELEYTKFVAQQEYDGKKFIDNLTLDSSIFRHSLRVAIASGFSYVLTITFNLGHHSYWVLLTIIVILKPAFSLTKQRNYQRLVGTVVGGAAGVLILSIVKEQTVLLVLLVIFMLGTFSLQRINYVVSVMFMTPFILIAFGFMGGGSSANIAQERILDTLLGSAIAFIASYTLFPNWESDKLSFFIKDILKANIAYLQKLRDSIAGTGVSTIDYKLARKDVYVYTANLSAAFQRMISEPKRKQKNVEAIHSFLVLNHILSSNISSVASLIQTNPQLNNVADYTEHLDEALRVLQQGVAQIELKQEAFLPNLNTTPLTASSENNMLLKEQLIFIQKVSYDICKASGAIIN</sequence>
<keyword evidence="2" id="KW-1003">Cell membrane</keyword>
<evidence type="ECO:0000256" key="3">
    <source>
        <dbReference type="ARBA" id="ARBA00022692"/>
    </source>
</evidence>
<keyword evidence="4 7" id="KW-1133">Transmembrane helix</keyword>
<name>A0ABW3SNM3_9BACT</name>